<sequence>MSGAPGGASLLADALAKGMRTTTEDGTIRLVARDAGVTDIGSLERDEQIGEVDIGINSLPHLRWVTAFPKMTALAAFACNLESCAGVENARALERLSLQSNRIGSASPVARLRSLRHLRLDDNAITDIAPLASLANLRRLDVSGNGLTTLRGLRLPRLETLRAARNRLSALGDACGCAALEELDLSSNPLTTLAGIRGCRSLESLSLSDCGLVDGTLESLGRLPALTELLLADNSLTSAALPRVTKASTRLVVLDLSNNSLEEDEEAAAADAEAEAAAAGARVDAAAARAAARSGPAASLLPALAPLSLLAELAWREQ</sequence>
<dbReference type="Proteomes" id="UP000325113">
    <property type="component" value="Unassembled WGS sequence"/>
</dbReference>
<dbReference type="InterPro" id="IPR032675">
    <property type="entry name" value="LRR_dom_sf"/>
</dbReference>
<evidence type="ECO:0000256" key="2">
    <source>
        <dbReference type="ARBA" id="ARBA00022737"/>
    </source>
</evidence>
<dbReference type="InterPro" id="IPR050836">
    <property type="entry name" value="SDS22/Internalin_LRR"/>
</dbReference>
<comment type="caution">
    <text evidence="3">The sequence shown here is derived from an EMBL/GenBank/DDBJ whole genome shotgun (WGS) entry which is preliminary data.</text>
</comment>
<protein>
    <submittedName>
        <fullName evidence="3">Uncharacterized protein</fullName>
    </submittedName>
</protein>
<proteinExistence type="predicted"/>
<dbReference type="PANTHER" id="PTHR46652">
    <property type="entry name" value="LEUCINE-RICH REPEAT AND IQ DOMAIN-CONTAINING PROTEIN 1-RELATED"/>
    <property type="match status" value="1"/>
</dbReference>
<dbReference type="Gene3D" id="3.80.10.10">
    <property type="entry name" value="Ribonuclease Inhibitor"/>
    <property type="match status" value="1"/>
</dbReference>
<keyword evidence="2" id="KW-0677">Repeat</keyword>
<dbReference type="Pfam" id="PF13855">
    <property type="entry name" value="LRR_8"/>
    <property type="match status" value="2"/>
</dbReference>
<dbReference type="AlphaFoldDB" id="A0A5A8CAQ5"/>
<reference evidence="3 4" key="1">
    <citation type="submission" date="2019-07" db="EMBL/GenBank/DDBJ databases">
        <title>Genomes of Cafeteria roenbergensis.</title>
        <authorList>
            <person name="Fischer M.G."/>
            <person name="Hackl T."/>
            <person name="Roman M."/>
        </authorList>
    </citation>
    <scope>NUCLEOTIDE SEQUENCE [LARGE SCALE GENOMIC DNA]</scope>
    <source>
        <strain evidence="3 4">Cflag</strain>
    </source>
</reference>
<evidence type="ECO:0000313" key="3">
    <source>
        <dbReference type="EMBL" id="KAA0149918.1"/>
    </source>
</evidence>
<name>A0A5A8CAQ5_CAFRO</name>
<evidence type="ECO:0000256" key="1">
    <source>
        <dbReference type="ARBA" id="ARBA00022614"/>
    </source>
</evidence>
<dbReference type="PANTHER" id="PTHR46652:SF3">
    <property type="entry name" value="LEUCINE-RICH REPEAT-CONTAINING PROTEIN 9"/>
    <property type="match status" value="1"/>
</dbReference>
<accession>A0A5A8CAQ5</accession>
<dbReference type="PROSITE" id="PS51450">
    <property type="entry name" value="LRR"/>
    <property type="match status" value="3"/>
</dbReference>
<dbReference type="SMART" id="SM00365">
    <property type="entry name" value="LRR_SD22"/>
    <property type="match status" value="4"/>
</dbReference>
<dbReference type="EMBL" id="VLTM01000129">
    <property type="protein sequence ID" value="KAA0149918.1"/>
    <property type="molecule type" value="Genomic_DNA"/>
</dbReference>
<evidence type="ECO:0000313" key="4">
    <source>
        <dbReference type="Proteomes" id="UP000325113"/>
    </source>
</evidence>
<dbReference type="InterPro" id="IPR001611">
    <property type="entry name" value="Leu-rich_rpt"/>
</dbReference>
<keyword evidence="1" id="KW-0433">Leucine-rich repeat</keyword>
<gene>
    <name evidence="3" type="ORF">FNF31_07125</name>
</gene>
<organism evidence="3 4">
    <name type="scientific">Cafeteria roenbergensis</name>
    <name type="common">Marine flagellate</name>
    <dbReference type="NCBI Taxonomy" id="33653"/>
    <lineage>
        <taxon>Eukaryota</taxon>
        <taxon>Sar</taxon>
        <taxon>Stramenopiles</taxon>
        <taxon>Bigyra</taxon>
        <taxon>Opalozoa</taxon>
        <taxon>Bicosoecida</taxon>
        <taxon>Cafeteriaceae</taxon>
        <taxon>Cafeteria</taxon>
    </lineage>
</organism>
<dbReference type="InterPro" id="IPR003591">
    <property type="entry name" value="Leu-rich_rpt_typical-subtyp"/>
</dbReference>
<dbReference type="SMART" id="SM00369">
    <property type="entry name" value="LRR_TYP"/>
    <property type="match status" value="4"/>
</dbReference>
<dbReference type="SUPFAM" id="SSF52058">
    <property type="entry name" value="L domain-like"/>
    <property type="match status" value="1"/>
</dbReference>